<dbReference type="STRING" id="180088.A0A1J8PPP1"/>
<dbReference type="AlphaFoldDB" id="A0A1J8PPP1"/>
<feature type="region of interest" description="Disordered" evidence="1">
    <location>
        <begin position="703"/>
        <end position="722"/>
    </location>
</feature>
<sequence>MSGDPASKSTEQLLHQTKELYIEALQENPSDLDSAIAHYRGALGGNLNLSSDAHSQLLGDLASVLSMRFQQHGNRTDLACALECHLTALALRPLGHPMRIITLTDFATALLIRFKEDGTQNDIHLAIDNFGAALALCPPEHPIKWALIMSYASALLSRFGYCGDAGDLERAIKQYQAVIELSLPHECPAPLSILANALQLRFQRFHQLNDLELSIQHSCTALHLLPKNHHDRPQILRTLAGGLFERFHQQGDADDLETAIKHYQAVPDLHSPGHPYHTKTLSNLADVLLARFKHQGSPLDLDLAIGHYRTACIHSEGQPDHGIHLDHLGNAQFLCFSRYRDIAHLHRAIENFTLALELHPLGHQRRSATMEALANCLQVRFEEQGELADLRGALSCYDHALELCREDHPRRPFILKKTASTLETSFMHYNGLAELNRCISCYREALELYPVIHTDRPIALNGLACAFLSRFELLGNEFDLDQALLHCTAALDARPLGHPARPTSLLAMARILRSRFLPWDDPKKLDVIFEQLRAAKEACQPGHPSLPDIHAELSTVLFLRYLTSRRSMDLKEAFDHHELSMAFDSGGIWPAFRASLRWVQIAETFRHASAVDAYRTAMRLLDRCVTTTKAPELRQQLTKRHAELALDAFSAAIRHRQPDLAVEMLEKGRLLLWTQLALHRSMLDDLRSCGEQGAKLADDFEQLSHQGSRRQSGRESPQHYRELQKQRDAVIAQIRRLDGFSHFLRHPSYADVQKAATEGPVIVVNASQYLCNAVIIFTAGQPVLVPLPKVTLAEVARLAELFEDIIRRAGDPDPDRSREKQLVDMLTELWDLVVSPVVDRLLPHTPKGSRIWWCPTGKFAALPLHAAGLYRGMEPNLSHLYISSYTPTLSTLIKSRRIKNNSPRRTTFAPSLTAFLKGRKGKSSRPSTPIATSSTFAAICGSESTEDINMLRNVLPPTCTMTRVVGVDATYENAMCAIRDQPWIHFASRAEPNFDLPFESRFSLRDKPISLWEISQALAEAERPPEFAFLSVSHGSGGKEGHEVMHLPQALHLAGFQSVVGTMWAVDEEVSQRVASTFYHSLAVEAKGVLNCANTAKALSQALKMVRESIPLEQIIAFIHVGT</sequence>
<evidence type="ECO:0000313" key="3">
    <source>
        <dbReference type="EMBL" id="OJA10861.1"/>
    </source>
</evidence>
<feature type="domain" description="CHAT" evidence="2">
    <location>
        <begin position="825"/>
        <end position="1106"/>
    </location>
</feature>
<feature type="compositionally biased region" description="Basic and acidic residues" evidence="1">
    <location>
        <begin position="712"/>
        <end position="722"/>
    </location>
</feature>
<dbReference type="EMBL" id="LVVM01005366">
    <property type="protein sequence ID" value="OJA10861.1"/>
    <property type="molecule type" value="Genomic_DNA"/>
</dbReference>
<dbReference type="OrthoDB" id="9991317at2759"/>
<evidence type="ECO:0000256" key="1">
    <source>
        <dbReference type="SAM" id="MobiDB-lite"/>
    </source>
</evidence>
<evidence type="ECO:0000313" key="4">
    <source>
        <dbReference type="Proteomes" id="UP000183567"/>
    </source>
</evidence>
<organism evidence="3 4">
    <name type="scientific">Rhizopogon vesiculosus</name>
    <dbReference type="NCBI Taxonomy" id="180088"/>
    <lineage>
        <taxon>Eukaryota</taxon>
        <taxon>Fungi</taxon>
        <taxon>Dikarya</taxon>
        <taxon>Basidiomycota</taxon>
        <taxon>Agaricomycotina</taxon>
        <taxon>Agaricomycetes</taxon>
        <taxon>Agaricomycetidae</taxon>
        <taxon>Boletales</taxon>
        <taxon>Suillineae</taxon>
        <taxon>Rhizopogonaceae</taxon>
        <taxon>Rhizopogon</taxon>
    </lineage>
</organism>
<dbReference type="Gene3D" id="1.25.40.10">
    <property type="entry name" value="Tetratricopeptide repeat domain"/>
    <property type="match status" value="2"/>
</dbReference>
<gene>
    <name evidence="3" type="ORF">AZE42_06834</name>
</gene>
<comment type="caution">
    <text evidence="3">The sequence shown here is derived from an EMBL/GenBank/DDBJ whole genome shotgun (WGS) entry which is preliminary data.</text>
</comment>
<dbReference type="InterPro" id="IPR011990">
    <property type="entry name" value="TPR-like_helical_dom_sf"/>
</dbReference>
<dbReference type="InterPro" id="IPR024983">
    <property type="entry name" value="CHAT_dom"/>
</dbReference>
<dbReference type="PANTHER" id="PTHR10098">
    <property type="entry name" value="RAPSYN-RELATED"/>
    <property type="match status" value="1"/>
</dbReference>
<dbReference type="Pfam" id="PF12770">
    <property type="entry name" value="CHAT"/>
    <property type="match status" value="1"/>
</dbReference>
<dbReference type="PANTHER" id="PTHR10098:SF108">
    <property type="entry name" value="TETRATRICOPEPTIDE REPEAT PROTEIN 28"/>
    <property type="match status" value="1"/>
</dbReference>
<accession>A0A1J8PPP1</accession>
<keyword evidence="4" id="KW-1185">Reference proteome</keyword>
<reference evidence="3 4" key="1">
    <citation type="submission" date="2016-03" db="EMBL/GenBank/DDBJ databases">
        <title>Comparative genomics of the ectomycorrhizal sister species Rhizopogon vinicolor and Rhizopogon vesiculosus (Basidiomycota: Boletales) reveals a divergence of the mating type B locus.</title>
        <authorList>
            <person name="Mujic A.B."/>
            <person name="Kuo A."/>
            <person name="Tritt A."/>
            <person name="Lipzen A."/>
            <person name="Chen C."/>
            <person name="Johnson J."/>
            <person name="Sharma A."/>
            <person name="Barry K."/>
            <person name="Grigoriev I.V."/>
            <person name="Spatafora J.W."/>
        </authorList>
    </citation>
    <scope>NUCLEOTIDE SEQUENCE [LARGE SCALE GENOMIC DNA]</scope>
    <source>
        <strain evidence="3 4">AM-OR11-056</strain>
    </source>
</reference>
<dbReference type="SUPFAM" id="SSF48452">
    <property type="entry name" value="TPR-like"/>
    <property type="match status" value="1"/>
</dbReference>
<evidence type="ECO:0000259" key="2">
    <source>
        <dbReference type="Pfam" id="PF12770"/>
    </source>
</evidence>
<protein>
    <recommendedName>
        <fullName evidence="2">CHAT domain-containing protein</fullName>
    </recommendedName>
</protein>
<dbReference type="Proteomes" id="UP000183567">
    <property type="component" value="Unassembled WGS sequence"/>
</dbReference>
<proteinExistence type="predicted"/>
<name>A0A1J8PPP1_9AGAM</name>